<dbReference type="AlphaFoldDB" id="A0A382WKK1"/>
<name>A0A382WKK1_9ZZZZ</name>
<dbReference type="Pfam" id="PF03462">
    <property type="entry name" value="PCRF"/>
    <property type="match status" value="1"/>
</dbReference>
<dbReference type="EMBL" id="UINC01160290">
    <property type="protein sequence ID" value="SVD58855.1"/>
    <property type="molecule type" value="Genomic_DNA"/>
</dbReference>
<sequence>MLSHSEIISDQDKFRLYSKEYADVEPVVNCFRQYEDKRTQVEDARQMLG</sequence>
<accession>A0A382WKK1</accession>
<proteinExistence type="predicted"/>
<dbReference type="GO" id="GO:0006415">
    <property type="term" value="P:translational termination"/>
    <property type="evidence" value="ECO:0007669"/>
    <property type="project" value="InterPro"/>
</dbReference>
<gene>
    <name evidence="2" type="ORF">METZ01_LOCUS411709</name>
</gene>
<feature type="domain" description="Peptide chain release factor" evidence="1">
    <location>
        <begin position="2"/>
        <end position="48"/>
    </location>
</feature>
<reference evidence="2" key="1">
    <citation type="submission" date="2018-05" db="EMBL/GenBank/DDBJ databases">
        <authorList>
            <person name="Lanie J.A."/>
            <person name="Ng W.-L."/>
            <person name="Kazmierczak K.M."/>
            <person name="Andrzejewski T.M."/>
            <person name="Davidsen T.M."/>
            <person name="Wayne K.J."/>
            <person name="Tettelin H."/>
            <person name="Glass J.I."/>
            <person name="Rusch D."/>
            <person name="Podicherti R."/>
            <person name="Tsui H.-C.T."/>
            <person name="Winkler M.E."/>
        </authorList>
    </citation>
    <scope>NUCLEOTIDE SEQUENCE</scope>
</reference>
<evidence type="ECO:0000313" key="2">
    <source>
        <dbReference type="EMBL" id="SVD58855.1"/>
    </source>
</evidence>
<dbReference type="SUPFAM" id="SSF75620">
    <property type="entry name" value="Release factor"/>
    <property type="match status" value="1"/>
</dbReference>
<organism evidence="2">
    <name type="scientific">marine metagenome</name>
    <dbReference type="NCBI Taxonomy" id="408172"/>
    <lineage>
        <taxon>unclassified sequences</taxon>
        <taxon>metagenomes</taxon>
        <taxon>ecological metagenomes</taxon>
    </lineage>
</organism>
<protein>
    <recommendedName>
        <fullName evidence="1">Peptide chain release factor domain-containing protein</fullName>
    </recommendedName>
</protein>
<dbReference type="InterPro" id="IPR045853">
    <property type="entry name" value="Pep_chain_release_fac_I_sf"/>
</dbReference>
<evidence type="ECO:0000259" key="1">
    <source>
        <dbReference type="Pfam" id="PF03462"/>
    </source>
</evidence>
<feature type="non-terminal residue" evidence="2">
    <location>
        <position position="49"/>
    </location>
</feature>
<dbReference type="InterPro" id="IPR005139">
    <property type="entry name" value="PCRF"/>
</dbReference>
<dbReference type="Gene3D" id="6.10.140.1980">
    <property type="match status" value="1"/>
</dbReference>